<evidence type="ECO:0000256" key="4">
    <source>
        <dbReference type="ARBA" id="ARBA00022679"/>
    </source>
</evidence>
<feature type="chain" id="PRO_5002055696" evidence="10">
    <location>
        <begin position="27"/>
        <end position="188"/>
    </location>
</feature>
<gene>
    <name evidence="12" type="ORF">GL4_3144</name>
</gene>
<dbReference type="OrthoDB" id="9787225at2"/>
<name>A0A0A8K6M6_9HYPH</name>
<proteinExistence type="inferred from homology"/>
<dbReference type="STRING" id="1384459.GL4_3144"/>
<dbReference type="PANTHER" id="PTHR30582">
    <property type="entry name" value="L,D-TRANSPEPTIDASE"/>
    <property type="match status" value="1"/>
</dbReference>
<keyword evidence="6 9" id="KW-0133">Cell shape</keyword>
<dbReference type="GO" id="GO:0016757">
    <property type="term" value="F:glycosyltransferase activity"/>
    <property type="evidence" value="ECO:0007669"/>
    <property type="project" value="UniProtKB-KW"/>
</dbReference>
<dbReference type="UniPathway" id="UPA00219"/>
<keyword evidence="10" id="KW-0732">Signal</keyword>
<dbReference type="GO" id="GO:0071972">
    <property type="term" value="F:peptidoglycan L,D-transpeptidase activity"/>
    <property type="evidence" value="ECO:0007669"/>
    <property type="project" value="TreeGrafter"/>
</dbReference>
<dbReference type="PANTHER" id="PTHR30582:SF24">
    <property type="entry name" value="L,D-TRANSPEPTIDASE ERFK_SRFK-RELATED"/>
    <property type="match status" value="1"/>
</dbReference>
<dbReference type="InterPro" id="IPR038063">
    <property type="entry name" value="Transpep_catalytic_dom"/>
</dbReference>
<reference evidence="12 13" key="1">
    <citation type="submission" date="2014-09" db="EMBL/GenBank/DDBJ databases">
        <title>Genome sequencing of Methyloceanibacter caenitepidi Gela4.</title>
        <authorList>
            <person name="Takeuchi M."/>
            <person name="Susumu S."/>
            <person name="Kamagata Y."/>
            <person name="Oshima K."/>
            <person name="Hattori M."/>
            <person name="Iwasaki W."/>
        </authorList>
    </citation>
    <scope>NUCLEOTIDE SEQUENCE [LARGE SCALE GENOMIC DNA]</scope>
    <source>
        <strain evidence="12 13">Gela4</strain>
    </source>
</reference>
<comment type="pathway">
    <text evidence="1 9">Cell wall biogenesis; peptidoglycan biosynthesis.</text>
</comment>
<keyword evidence="5" id="KW-0378">Hydrolase</keyword>
<evidence type="ECO:0000256" key="3">
    <source>
        <dbReference type="ARBA" id="ARBA00022676"/>
    </source>
</evidence>
<keyword evidence="3" id="KW-0328">Glycosyltransferase</keyword>
<dbReference type="Proteomes" id="UP000031643">
    <property type="component" value="Chromosome"/>
</dbReference>
<accession>A0A0A8K6M6</accession>
<feature type="domain" description="L,D-TPase catalytic" evidence="11">
    <location>
        <begin position="57"/>
        <end position="187"/>
    </location>
</feature>
<dbReference type="AlphaFoldDB" id="A0A0A8K6M6"/>
<dbReference type="GO" id="GO:0005576">
    <property type="term" value="C:extracellular region"/>
    <property type="evidence" value="ECO:0007669"/>
    <property type="project" value="TreeGrafter"/>
</dbReference>
<keyword evidence="13" id="KW-1185">Reference proteome</keyword>
<evidence type="ECO:0000313" key="13">
    <source>
        <dbReference type="Proteomes" id="UP000031643"/>
    </source>
</evidence>
<dbReference type="Pfam" id="PF03734">
    <property type="entry name" value="YkuD"/>
    <property type="match status" value="1"/>
</dbReference>
<sequence length="188" mass="20292">MRILEFPAAVGLAAALAALPATQVSAGLFDSILSPAPPQPQVVGRHLVSVPPGYKPGTIFVQFGQARLYYILPGGRAISYPIAAPKGDARWSGETYVSEKRVNPGWTPTAEMRRENPDLPAYVPGGHPRNPLGVRAMYLGKSLYRIHGTDAPWSIGQSVSHGCIRMFNQDVADLYQRVSIGTPVSVTW</sequence>
<evidence type="ECO:0000313" key="12">
    <source>
        <dbReference type="EMBL" id="BAQ18575.1"/>
    </source>
</evidence>
<dbReference type="InterPro" id="IPR005490">
    <property type="entry name" value="LD_TPept_cat_dom"/>
</dbReference>
<evidence type="ECO:0000256" key="8">
    <source>
        <dbReference type="ARBA" id="ARBA00023316"/>
    </source>
</evidence>
<dbReference type="PROSITE" id="PS52029">
    <property type="entry name" value="LD_TPASE"/>
    <property type="match status" value="1"/>
</dbReference>
<dbReference type="KEGG" id="mcg:GL4_3144"/>
<dbReference type="SUPFAM" id="SSF141523">
    <property type="entry name" value="L,D-transpeptidase catalytic domain-like"/>
    <property type="match status" value="1"/>
</dbReference>
<dbReference type="RefSeq" id="WP_045368783.1">
    <property type="nucleotide sequence ID" value="NZ_AP014648.1"/>
</dbReference>
<keyword evidence="4" id="KW-0808">Transferase</keyword>
<keyword evidence="8 9" id="KW-0961">Cell wall biogenesis/degradation</keyword>
<dbReference type="EMBL" id="AP014648">
    <property type="protein sequence ID" value="BAQ18575.1"/>
    <property type="molecule type" value="Genomic_DNA"/>
</dbReference>
<dbReference type="CDD" id="cd16913">
    <property type="entry name" value="YkuD_like"/>
    <property type="match status" value="1"/>
</dbReference>
<evidence type="ECO:0000256" key="5">
    <source>
        <dbReference type="ARBA" id="ARBA00022801"/>
    </source>
</evidence>
<organism evidence="12 13">
    <name type="scientific">Methyloceanibacter caenitepidi</name>
    <dbReference type="NCBI Taxonomy" id="1384459"/>
    <lineage>
        <taxon>Bacteria</taxon>
        <taxon>Pseudomonadati</taxon>
        <taxon>Pseudomonadota</taxon>
        <taxon>Alphaproteobacteria</taxon>
        <taxon>Hyphomicrobiales</taxon>
        <taxon>Hyphomicrobiaceae</taxon>
        <taxon>Methyloceanibacter</taxon>
    </lineage>
</organism>
<evidence type="ECO:0000259" key="11">
    <source>
        <dbReference type="PROSITE" id="PS52029"/>
    </source>
</evidence>
<keyword evidence="7 9" id="KW-0573">Peptidoglycan synthesis</keyword>
<feature type="active site" description="Proton donor/acceptor" evidence="9">
    <location>
        <position position="147"/>
    </location>
</feature>
<dbReference type="GO" id="GO:0018104">
    <property type="term" value="P:peptidoglycan-protein cross-linking"/>
    <property type="evidence" value="ECO:0007669"/>
    <property type="project" value="TreeGrafter"/>
</dbReference>
<comment type="similarity">
    <text evidence="2">Belongs to the YkuD family.</text>
</comment>
<dbReference type="Gene3D" id="2.40.440.10">
    <property type="entry name" value="L,D-transpeptidase catalytic domain-like"/>
    <property type="match status" value="1"/>
</dbReference>
<dbReference type="HOGENOM" id="CLU_042399_2_1_5"/>
<dbReference type="GO" id="GO:0071555">
    <property type="term" value="P:cell wall organization"/>
    <property type="evidence" value="ECO:0007669"/>
    <property type="project" value="UniProtKB-UniRule"/>
</dbReference>
<dbReference type="GO" id="GO:0008360">
    <property type="term" value="P:regulation of cell shape"/>
    <property type="evidence" value="ECO:0007669"/>
    <property type="project" value="UniProtKB-UniRule"/>
</dbReference>
<evidence type="ECO:0000256" key="7">
    <source>
        <dbReference type="ARBA" id="ARBA00022984"/>
    </source>
</evidence>
<protein>
    <submittedName>
        <fullName evidence="12">ErfK/YbiS/YcfS/YnhG</fullName>
    </submittedName>
</protein>
<evidence type="ECO:0000256" key="9">
    <source>
        <dbReference type="PROSITE-ProRule" id="PRU01373"/>
    </source>
</evidence>
<evidence type="ECO:0000256" key="6">
    <source>
        <dbReference type="ARBA" id="ARBA00022960"/>
    </source>
</evidence>
<feature type="signal peptide" evidence="10">
    <location>
        <begin position="1"/>
        <end position="26"/>
    </location>
</feature>
<dbReference type="InterPro" id="IPR050979">
    <property type="entry name" value="LD-transpeptidase"/>
</dbReference>
<feature type="active site" description="Nucleophile" evidence="9">
    <location>
        <position position="163"/>
    </location>
</feature>
<evidence type="ECO:0000256" key="2">
    <source>
        <dbReference type="ARBA" id="ARBA00005992"/>
    </source>
</evidence>
<evidence type="ECO:0000256" key="1">
    <source>
        <dbReference type="ARBA" id="ARBA00004752"/>
    </source>
</evidence>
<dbReference type="FunFam" id="2.40.440.10:FF:000002">
    <property type="entry name" value="L,D-transpeptidase ErfK/SrfK"/>
    <property type="match status" value="1"/>
</dbReference>
<evidence type="ECO:0000256" key="10">
    <source>
        <dbReference type="SAM" id="SignalP"/>
    </source>
</evidence>